<proteinExistence type="predicted"/>
<keyword evidence="3" id="KW-1185">Reference proteome</keyword>
<comment type="caution">
    <text evidence="2">The sequence shown here is derived from an EMBL/GenBank/DDBJ whole genome shotgun (WGS) entry which is preliminary data.</text>
</comment>
<evidence type="ECO:0000313" key="3">
    <source>
        <dbReference type="Proteomes" id="UP000652760"/>
    </source>
</evidence>
<evidence type="ECO:0000256" key="1">
    <source>
        <dbReference type="SAM" id="MobiDB-lite"/>
    </source>
</evidence>
<dbReference type="Proteomes" id="UP000652760">
    <property type="component" value="Unassembled WGS sequence"/>
</dbReference>
<dbReference type="RefSeq" id="WP_200194576.1">
    <property type="nucleotide sequence ID" value="NZ_JAENHM010000048.1"/>
</dbReference>
<dbReference type="EMBL" id="JAENHM010000048">
    <property type="protein sequence ID" value="MBK1838952.1"/>
    <property type="molecule type" value="Genomic_DNA"/>
</dbReference>
<name>A0ABS1F6Q5_9PROT</name>
<accession>A0ABS1F6Q5</accession>
<evidence type="ECO:0000313" key="2">
    <source>
        <dbReference type="EMBL" id="MBK1838952.1"/>
    </source>
</evidence>
<reference evidence="3" key="1">
    <citation type="submission" date="2021-01" db="EMBL/GenBank/DDBJ databases">
        <title>Genome public.</title>
        <authorList>
            <person name="Liu C."/>
            <person name="Sun Q."/>
        </authorList>
    </citation>
    <scope>NUCLEOTIDE SEQUENCE [LARGE SCALE GENOMIC DNA]</scope>
    <source>
        <strain evidence="3">YIM B02556</strain>
    </source>
</reference>
<gene>
    <name evidence="2" type="ORF">JHL17_16160</name>
</gene>
<organism evidence="2 3">
    <name type="scientific">Azospirillum endophyticum</name>
    <dbReference type="NCBI Taxonomy" id="2800326"/>
    <lineage>
        <taxon>Bacteria</taxon>
        <taxon>Pseudomonadati</taxon>
        <taxon>Pseudomonadota</taxon>
        <taxon>Alphaproteobacteria</taxon>
        <taxon>Rhodospirillales</taxon>
        <taxon>Azospirillaceae</taxon>
        <taxon>Azospirillum</taxon>
    </lineage>
</organism>
<protein>
    <submittedName>
        <fullName evidence="2">Uncharacterized protein</fullName>
    </submittedName>
</protein>
<sequence>MADETYSPDGQGNGQGSDIGWADTVRFRLPGGWTVDVEEHEGQPVGSFRPPPPAAGVLRLVTDRVVPRPDSGGTAATLQEMALRFVRPQDPRAGDRTVETRADGAVIAQAMMRTQEDGRAETHYLWLIGAERPAADGSGAVDGVPTPAAIPAKGVAAVAMFSFALPDLMDGDESCAETLGRIDDAIRNAEIR</sequence>
<feature type="region of interest" description="Disordered" evidence="1">
    <location>
        <begin position="1"/>
        <end position="21"/>
    </location>
</feature>